<comment type="caution">
    <text evidence="1">The sequence shown here is derived from an EMBL/GenBank/DDBJ whole genome shotgun (WGS) entry which is preliminary data.</text>
</comment>
<feature type="non-terminal residue" evidence="1">
    <location>
        <position position="1"/>
    </location>
</feature>
<reference evidence="1" key="1">
    <citation type="journal article" date="2014" name="Front. Microbiol.">
        <title>High frequency of phylogenetically diverse reductive dehalogenase-homologous genes in deep subseafloor sedimentary metagenomes.</title>
        <authorList>
            <person name="Kawai M."/>
            <person name="Futagami T."/>
            <person name="Toyoda A."/>
            <person name="Takaki Y."/>
            <person name="Nishi S."/>
            <person name="Hori S."/>
            <person name="Arai W."/>
            <person name="Tsubouchi T."/>
            <person name="Morono Y."/>
            <person name="Uchiyama I."/>
            <person name="Ito T."/>
            <person name="Fujiyama A."/>
            <person name="Inagaki F."/>
            <person name="Takami H."/>
        </authorList>
    </citation>
    <scope>NUCLEOTIDE SEQUENCE</scope>
    <source>
        <strain evidence="1">Expedition CK06-06</strain>
    </source>
</reference>
<evidence type="ECO:0000313" key="1">
    <source>
        <dbReference type="EMBL" id="GAG35049.1"/>
    </source>
</evidence>
<name>X0WVR0_9ZZZZ</name>
<accession>X0WVR0</accession>
<proteinExistence type="predicted"/>
<dbReference type="AlphaFoldDB" id="X0WVR0"/>
<organism evidence="1">
    <name type="scientific">marine sediment metagenome</name>
    <dbReference type="NCBI Taxonomy" id="412755"/>
    <lineage>
        <taxon>unclassified sequences</taxon>
        <taxon>metagenomes</taxon>
        <taxon>ecological metagenomes</taxon>
    </lineage>
</organism>
<protein>
    <submittedName>
        <fullName evidence="1">Uncharacterized protein</fullName>
    </submittedName>
</protein>
<gene>
    <name evidence="1" type="ORF">S01H1_65176</name>
</gene>
<feature type="non-terminal residue" evidence="1">
    <location>
        <position position="251"/>
    </location>
</feature>
<dbReference type="EMBL" id="BARS01043012">
    <property type="protein sequence ID" value="GAG35049.1"/>
    <property type="molecule type" value="Genomic_DNA"/>
</dbReference>
<sequence length="251" mass="27592">SNSFTYYTTEDQISVAQYNPYEAIYLWKQSGTADPVPYETTMKDVTNKFMPGGGTAIVDNPAPNPGPKSTWGITSPNFNFYPNKPVVGQEVGIITSPGGPIVPLTPPVTVVSSPAPTVSSVTFSSNVTILEGQELVFFPNPYYDQNYAGDSAFLEDKFVRFSYRFKFENNEYSLVAPFTQACFIPKQDGYFLTTGPTDTDNNQTQAVSSSIVSFMENKVNSIGLQVPLPSAQNTLINDFKIAEIDILYKES</sequence>